<dbReference type="AlphaFoldDB" id="A0A518C7U0"/>
<proteinExistence type="predicted"/>
<evidence type="ECO:0000313" key="3">
    <source>
        <dbReference type="Proteomes" id="UP000318626"/>
    </source>
</evidence>
<dbReference type="RefSeq" id="WP_144972552.1">
    <property type="nucleotide sequence ID" value="NZ_CP036289.1"/>
</dbReference>
<evidence type="ECO:0000256" key="1">
    <source>
        <dbReference type="SAM" id="MobiDB-lite"/>
    </source>
</evidence>
<organism evidence="2 3">
    <name type="scientific">Bremerella volcania</name>
    <dbReference type="NCBI Taxonomy" id="2527984"/>
    <lineage>
        <taxon>Bacteria</taxon>
        <taxon>Pseudomonadati</taxon>
        <taxon>Planctomycetota</taxon>
        <taxon>Planctomycetia</taxon>
        <taxon>Pirellulales</taxon>
        <taxon>Pirellulaceae</taxon>
        <taxon>Bremerella</taxon>
    </lineage>
</organism>
<sequence>MSQAHAPSDPCGSFPKGNAPQVVVRAGKTFVCSACGTLVEIPADVVGQLVITVGPPPPDPPDAELASRENQTLAQTSRSTSQCKKTRPPQPRRPQQPAPTAFAGEIIDRLRVPSAKQLDRAFGWVSFHLQVLDRQGSEIKRLRNLLKQRRVPCPRPRGHVDEVAVQAPVAPSPQQQARYAHEDVSMAPAIDNAKERGPP</sequence>
<keyword evidence="3" id="KW-1185">Reference proteome</keyword>
<accession>A0A518C7U0</accession>
<feature type="compositionally biased region" description="Pro residues" evidence="1">
    <location>
        <begin position="88"/>
        <end position="97"/>
    </location>
</feature>
<dbReference type="Proteomes" id="UP000318626">
    <property type="component" value="Chromosome"/>
</dbReference>
<name>A0A518C7U0_9BACT</name>
<dbReference type="KEGG" id="bvo:Pan97_23270"/>
<gene>
    <name evidence="2" type="ORF">Pan97_23270</name>
</gene>
<protein>
    <submittedName>
        <fullName evidence="2">Uncharacterized protein</fullName>
    </submittedName>
</protein>
<feature type="compositionally biased region" description="Polar residues" evidence="1">
    <location>
        <begin position="68"/>
        <end position="83"/>
    </location>
</feature>
<feature type="region of interest" description="Disordered" evidence="1">
    <location>
        <begin position="53"/>
        <end position="98"/>
    </location>
</feature>
<dbReference type="EMBL" id="CP036289">
    <property type="protein sequence ID" value="QDU75297.1"/>
    <property type="molecule type" value="Genomic_DNA"/>
</dbReference>
<reference evidence="3" key="1">
    <citation type="submission" date="2019-02" db="EMBL/GenBank/DDBJ databases">
        <title>Deep-cultivation of Planctomycetes and their phenomic and genomic characterization uncovers novel biology.</title>
        <authorList>
            <person name="Wiegand S."/>
            <person name="Jogler M."/>
            <person name="Boedeker C."/>
            <person name="Pinto D."/>
            <person name="Vollmers J."/>
            <person name="Rivas-Marin E."/>
            <person name="Kohn T."/>
            <person name="Peeters S.H."/>
            <person name="Heuer A."/>
            <person name="Rast P."/>
            <person name="Oberbeckmann S."/>
            <person name="Bunk B."/>
            <person name="Jeske O."/>
            <person name="Meyerdierks A."/>
            <person name="Storesund J.E."/>
            <person name="Kallscheuer N."/>
            <person name="Luecker S."/>
            <person name="Lage O.M."/>
            <person name="Pohl T."/>
            <person name="Merkel B.J."/>
            <person name="Hornburger P."/>
            <person name="Mueller R.-W."/>
            <person name="Bruemmer F."/>
            <person name="Labrenz M."/>
            <person name="Spormann A.M."/>
            <person name="Op den Camp H."/>
            <person name="Overmann J."/>
            <person name="Amann R."/>
            <person name="Jetten M.S.M."/>
            <person name="Mascher T."/>
            <person name="Medema M.H."/>
            <person name="Devos D.P."/>
            <person name="Kaster A.-K."/>
            <person name="Ovreas L."/>
            <person name="Rohde M."/>
            <person name="Galperin M.Y."/>
            <person name="Jogler C."/>
        </authorList>
    </citation>
    <scope>NUCLEOTIDE SEQUENCE [LARGE SCALE GENOMIC DNA]</scope>
    <source>
        <strain evidence="3">Pan97</strain>
    </source>
</reference>
<evidence type="ECO:0000313" key="2">
    <source>
        <dbReference type="EMBL" id="QDU75297.1"/>
    </source>
</evidence>